<dbReference type="InterPro" id="IPR008984">
    <property type="entry name" value="SMAD_FHA_dom_sf"/>
</dbReference>
<feature type="transmembrane region" description="Helical" evidence="3">
    <location>
        <begin position="12"/>
        <end position="34"/>
    </location>
</feature>
<keyword evidence="3" id="KW-1133">Transmembrane helix</keyword>
<dbReference type="CDD" id="cd00060">
    <property type="entry name" value="FHA"/>
    <property type="match status" value="1"/>
</dbReference>
<reference evidence="5" key="1">
    <citation type="submission" date="2021-03" db="EMBL/GenBank/DDBJ databases">
        <title>Leucobacter chromiisoli sp. nov., isolated from chromium-containing soil of chemical plant.</title>
        <authorList>
            <person name="Xu Z."/>
        </authorList>
    </citation>
    <scope>NUCLEOTIDE SEQUENCE</scope>
    <source>
        <strain evidence="5">A2</strain>
    </source>
</reference>
<evidence type="ECO:0000313" key="6">
    <source>
        <dbReference type="Proteomes" id="UP000664398"/>
    </source>
</evidence>
<feature type="compositionally biased region" description="Low complexity" evidence="2">
    <location>
        <begin position="407"/>
        <end position="449"/>
    </location>
</feature>
<proteinExistence type="predicted"/>
<feature type="compositionally biased region" description="Low complexity" evidence="2">
    <location>
        <begin position="240"/>
        <end position="278"/>
    </location>
</feature>
<keyword evidence="3" id="KW-0812">Transmembrane</keyword>
<feature type="region of interest" description="Disordered" evidence="2">
    <location>
        <begin position="181"/>
        <end position="457"/>
    </location>
</feature>
<keyword evidence="3" id="KW-0472">Membrane</keyword>
<dbReference type="PROSITE" id="PS50006">
    <property type="entry name" value="FHA_DOMAIN"/>
    <property type="match status" value="1"/>
</dbReference>
<dbReference type="AlphaFoldDB" id="A0A939LX81"/>
<feature type="domain" description="FHA" evidence="4">
    <location>
        <begin position="484"/>
        <end position="535"/>
    </location>
</feature>
<organism evidence="5 6">
    <name type="scientific">Leucobacter ruminantium</name>
    <dbReference type="NCBI Taxonomy" id="1289170"/>
    <lineage>
        <taxon>Bacteria</taxon>
        <taxon>Bacillati</taxon>
        <taxon>Actinomycetota</taxon>
        <taxon>Actinomycetes</taxon>
        <taxon>Micrococcales</taxon>
        <taxon>Microbacteriaceae</taxon>
        <taxon>Leucobacter</taxon>
    </lineage>
</organism>
<evidence type="ECO:0000259" key="4">
    <source>
        <dbReference type="PROSITE" id="PS50006"/>
    </source>
</evidence>
<dbReference type="Gene3D" id="2.60.200.20">
    <property type="match status" value="1"/>
</dbReference>
<sequence length="570" mass="58705">MNGTPASGMDPSTIVMIFGIWSIVGIAFYVWYLWALSKLFPRIDLPSSHGWIPVWNQWQLIGRAGLPGWMVLLGFVPGLSIVVLVVSVIAIHRLNTEYGKGGGFTVLGAFIPPLWAMLLATHIDETGNGPVRSASPQAYAPPGYAPAAQQQAAPGYGYEMPPVPAQAVPGFAASQPVASQPVAPQPVAHQAPYSQAPAAPQAPSVPQVPSVPAAPPAQAAAPAASQQRIAPVPPAPGMVQQAQSQSPAQQAPQQAQQQMHQQGGPQQHAPQQGAGSQSPWGFSNTTEDAFERLAAQGAGPQPETPLGHVEPQRPFSWPGPEESSAPRPESRGAERPSMPTAAPAADAPATEAPAPAVSAQTPSSSAAEAVAAPSETPSPGSASSSAPADAGHADEPEASIFSDSRSDTASAPVAPASPDALASSAAGAAAGVDAAAAAGTPVAPRAAAPVDDDEDDRTVVVPRRKRWGLELPGGEVHELVGDDVVVGRKPDAPDGASVLKIIDPTRTLSKTHLRMRRIGDQWTVEDLQSTNGVSVADGDEPLRVIEAGREVAVSERLVIGTLEVSLREIK</sequence>
<dbReference type="EMBL" id="JAGDYL010000018">
    <property type="protein sequence ID" value="MBO1805771.1"/>
    <property type="molecule type" value="Genomic_DNA"/>
</dbReference>
<name>A0A939LX81_9MICO</name>
<feature type="compositionally biased region" description="Low complexity" evidence="2">
    <location>
        <begin position="181"/>
        <end position="227"/>
    </location>
</feature>
<dbReference type="SUPFAM" id="SSF49879">
    <property type="entry name" value="SMAD/FHA domain"/>
    <property type="match status" value="1"/>
</dbReference>
<keyword evidence="6" id="KW-1185">Reference proteome</keyword>
<keyword evidence="1" id="KW-0597">Phosphoprotein</keyword>
<dbReference type="Proteomes" id="UP000664398">
    <property type="component" value="Unassembled WGS sequence"/>
</dbReference>
<accession>A0A939LX81</accession>
<dbReference type="InterPro" id="IPR000253">
    <property type="entry name" value="FHA_dom"/>
</dbReference>
<dbReference type="Pfam" id="PF00498">
    <property type="entry name" value="FHA"/>
    <property type="match status" value="1"/>
</dbReference>
<evidence type="ECO:0000313" key="5">
    <source>
        <dbReference type="EMBL" id="MBO1805771.1"/>
    </source>
</evidence>
<dbReference type="InterPro" id="IPR043739">
    <property type="entry name" value="DUF5684"/>
</dbReference>
<protein>
    <submittedName>
        <fullName evidence="5">FHA domain-containing protein</fullName>
    </submittedName>
</protein>
<dbReference type="RefSeq" id="WP_208046238.1">
    <property type="nucleotide sequence ID" value="NZ_JAGDYL010000018.1"/>
</dbReference>
<feature type="compositionally biased region" description="Low complexity" evidence="2">
    <location>
        <begin position="339"/>
        <end position="390"/>
    </location>
</feature>
<dbReference type="Pfam" id="PF18936">
    <property type="entry name" value="DUF5684"/>
    <property type="match status" value="1"/>
</dbReference>
<comment type="caution">
    <text evidence="5">The sequence shown here is derived from an EMBL/GenBank/DDBJ whole genome shotgun (WGS) entry which is preliminary data.</text>
</comment>
<feature type="transmembrane region" description="Helical" evidence="3">
    <location>
        <begin position="69"/>
        <end position="91"/>
    </location>
</feature>
<evidence type="ECO:0000256" key="1">
    <source>
        <dbReference type="ARBA" id="ARBA00022553"/>
    </source>
</evidence>
<evidence type="ECO:0000256" key="2">
    <source>
        <dbReference type="SAM" id="MobiDB-lite"/>
    </source>
</evidence>
<evidence type="ECO:0000256" key="3">
    <source>
        <dbReference type="SAM" id="Phobius"/>
    </source>
</evidence>
<gene>
    <name evidence="5" type="ORF">J4H91_10645</name>
</gene>
<feature type="transmembrane region" description="Helical" evidence="3">
    <location>
        <begin position="103"/>
        <end position="123"/>
    </location>
</feature>